<evidence type="ECO:0000313" key="7">
    <source>
        <dbReference type="Proteomes" id="UP001320609"/>
    </source>
</evidence>
<evidence type="ECO:0000256" key="2">
    <source>
        <dbReference type="ARBA" id="ARBA00022692"/>
    </source>
</evidence>
<feature type="transmembrane region" description="Helical" evidence="5">
    <location>
        <begin position="12"/>
        <end position="36"/>
    </location>
</feature>
<feature type="transmembrane region" description="Helical" evidence="5">
    <location>
        <begin position="48"/>
        <end position="69"/>
    </location>
</feature>
<dbReference type="RefSeq" id="WP_240718071.1">
    <property type="nucleotide sequence ID" value="NZ_JAKVTW010000006.1"/>
</dbReference>
<keyword evidence="3 5" id="KW-1133">Transmembrane helix</keyword>
<dbReference type="Pfam" id="PF07869">
    <property type="entry name" value="DUF1656"/>
    <property type="match status" value="1"/>
</dbReference>
<evidence type="ECO:0000256" key="5">
    <source>
        <dbReference type="SAM" id="Phobius"/>
    </source>
</evidence>
<keyword evidence="4 5" id="KW-0472">Membrane</keyword>
<keyword evidence="7" id="KW-1185">Reference proteome</keyword>
<dbReference type="Proteomes" id="UP001320609">
    <property type="component" value="Unassembled WGS sequence"/>
</dbReference>
<dbReference type="InterPro" id="IPR012451">
    <property type="entry name" value="DUF1656"/>
</dbReference>
<organism evidence="6 7">
    <name type="scientific">Vreelandella neptunia</name>
    <dbReference type="NCBI Taxonomy" id="115551"/>
    <lineage>
        <taxon>Bacteria</taxon>
        <taxon>Pseudomonadati</taxon>
        <taxon>Pseudomonadota</taxon>
        <taxon>Gammaproteobacteria</taxon>
        <taxon>Oceanospirillales</taxon>
        <taxon>Halomonadaceae</taxon>
        <taxon>Vreelandella</taxon>
    </lineage>
</organism>
<proteinExistence type="predicted"/>
<keyword evidence="2 5" id="KW-0812">Transmembrane</keyword>
<evidence type="ECO:0000256" key="4">
    <source>
        <dbReference type="ARBA" id="ARBA00023136"/>
    </source>
</evidence>
<protein>
    <submittedName>
        <fullName evidence="6">DUF1656 domain-containing protein</fullName>
    </submittedName>
</protein>
<comment type="caution">
    <text evidence="6">The sequence shown here is derived from an EMBL/GenBank/DDBJ whole genome shotgun (WGS) entry which is preliminary data.</text>
</comment>
<accession>A0ABS9S6L0</accession>
<dbReference type="EMBL" id="JAKVTW010000006">
    <property type="protein sequence ID" value="MCH4811699.1"/>
    <property type="molecule type" value="Genomic_DNA"/>
</dbReference>
<sequence length="72" mass="8127">MGLQEIAVGGIYFSPLLIFALIAFIGTLVIRSLLHWVVGEYALWYEAWFDISLFVILMAATTFLFTILLESP</sequence>
<evidence type="ECO:0000256" key="1">
    <source>
        <dbReference type="ARBA" id="ARBA00022475"/>
    </source>
</evidence>
<evidence type="ECO:0000313" key="6">
    <source>
        <dbReference type="EMBL" id="MCH4811699.1"/>
    </source>
</evidence>
<reference evidence="6 7" key="1">
    <citation type="submission" date="2022-03" db="EMBL/GenBank/DDBJ databases">
        <title>Genomic signatures underlying metal tolerance in selected Arctic bacterial isolates.</title>
        <authorList>
            <person name="Thomas F.A."/>
            <person name="Venkatachalam S."/>
            <person name="Krishnan K.P."/>
        </authorList>
    </citation>
    <scope>NUCLEOTIDE SEQUENCE [LARGE SCALE GENOMIC DNA]</scope>
    <source>
        <strain evidence="6 7">HM116</strain>
    </source>
</reference>
<evidence type="ECO:0000256" key="3">
    <source>
        <dbReference type="ARBA" id="ARBA00022989"/>
    </source>
</evidence>
<gene>
    <name evidence="6" type="ORF">MLE19_10170</name>
</gene>
<name>A0ABS9S6L0_9GAMM</name>
<keyword evidence="1" id="KW-1003">Cell membrane</keyword>